<protein>
    <submittedName>
        <fullName evidence="1">Uncharacterized protein</fullName>
    </submittedName>
</protein>
<reference evidence="2" key="1">
    <citation type="submission" date="2017-06" db="EMBL/GenBank/DDBJ databases">
        <title>Genome analysis of Fimbriiglobus ruber SP5, the first member of the order Planctomycetales with confirmed chitinolytic capability.</title>
        <authorList>
            <person name="Ravin N.V."/>
            <person name="Rakitin A.L."/>
            <person name="Ivanova A.A."/>
            <person name="Beletsky A.V."/>
            <person name="Kulichevskaya I.S."/>
            <person name="Mardanov A.V."/>
            <person name="Dedysh S.N."/>
        </authorList>
    </citation>
    <scope>NUCLEOTIDE SEQUENCE [LARGE SCALE GENOMIC DNA]</scope>
    <source>
        <strain evidence="2">SP5</strain>
    </source>
</reference>
<organism evidence="1 2">
    <name type="scientific">Fimbriiglobus ruber</name>
    <dbReference type="NCBI Taxonomy" id="1908690"/>
    <lineage>
        <taxon>Bacteria</taxon>
        <taxon>Pseudomonadati</taxon>
        <taxon>Planctomycetota</taxon>
        <taxon>Planctomycetia</taxon>
        <taxon>Gemmatales</taxon>
        <taxon>Gemmataceae</taxon>
        <taxon>Fimbriiglobus</taxon>
    </lineage>
</organism>
<sequence length="53" mass="6053">MRLNDLDLWQGEFAGRLIKISYRNATAQTACFDEGKQICAVCFVKSQVKMLLQ</sequence>
<proteinExistence type="predicted"/>
<comment type="caution">
    <text evidence="1">The sequence shown here is derived from an EMBL/GenBank/DDBJ whole genome shotgun (WGS) entry which is preliminary data.</text>
</comment>
<dbReference type="AlphaFoldDB" id="A0A225E4H1"/>
<dbReference type="Proteomes" id="UP000214646">
    <property type="component" value="Unassembled WGS sequence"/>
</dbReference>
<dbReference type="EMBL" id="NIDE01000002">
    <property type="protein sequence ID" value="OWK45698.1"/>
    <property type="molecule type" value="Genomic_DNA"/>
</dbReference>
<accession>A0A225E4H1</accession>
<gene>
    <name evidence="1" type="ORF">FRUB_02029</name>
</gene>
<name>A0A225E4H1_9BACT</name>
<evidence type="ECO:0000313" key="1">
    <source>
        <dbReference type="EMBL" id="OWK45698.1"/>
    </source>
</evidence>
<keyword evidence="2" id="KW-1185">Reference proteome</keyword>
<evidence type="ECO:0000313" key="2">
    <source>
        <dbReference type="Proteomes" id="UP000214646"/>
    </source>
</evidence>